<evidence type="ECO:0000256" key="6">
    <source>
        <dbReference type="ARBA" id="ARBA00023242"/>
    </source>
</evidence>
<keyword evidence="3" id="KW-0805">Transcription regulation</keyword>
<dbReference type="EMBL" id="OP311510">
    <property type="protein sequence ID" value="WAK86038.1"/>
    <property type="molecule type" value="mRNA"/>
</dbReference>
<organism evidence="9">
    <name type="scientific">Nothapodytes nimmoniana</name>
    <name type="common">Nothapodytes foetida</name>
    <dbReference type="NCBI Taxonomy" id="159386"/>
    <lineage>
        <taxon>Eukaryota</taxon>
        <taxon>Viridiplantae</taxon>
        <taxon>Streptophyta</taxon>
        <taxon>Embryophyta</taxon>
        <taxon>Tracheophyta</taxon>
        <taxon>Spermatophyta</taxon>
        <taxon>Magnoliopsida</taxon>
        <taxon>eudicotyledons</taxon>
        <taxon>Gunneridae</taxon>
        <taxon>Pentapetalae</taxon>
        <taxon>asterids</taxon>
        <taxon>lamiids</taxon>
        <taxon>Icacinales</taxon>
        <taxon>Icacinaceae</taxon>
        <taxon>Nothapodytes</taxon>
    </lineage>
</organism>
<dbReference type="Gene3D" id="3.30.730.10">
    <property type="entry name" value="AP2/ERF domain"/>
    <property type="match status" value="1"/>
</dbReference>
<dbReference type="GO" id="GO:0003700">
    <property type="term" value="F:DNA-binding transcription factor activity"/>
    <property type="evidence" value="ECO:0007669"/>
    <property type="project" value="InterPro"/>
</dbReference>
<dbReference type="Pfam" id="PF00847">
    <property type="entry name" value="AP2"/>
    <property type="match status" value="1"/>
</dbReference>
<protein>
    <submittedName>
        <fullName evidence="9">Transcription factor ERF77</fullName>
    </submittedName>
</protein>
<evidence type="ECO:0000256" key="1">
    <source>
        <dbReference type="ARBA" id="ARBA00004123"/>
    </source>
</evidence>
<keyword evidence="2" id="KW-0611">Plant defense</keyword>
<dbReference type="SUPFAM" id="SSF54171">
    <property type="entry name" value="DNA-binding domain"/>
    <property type="match status" value="1"/>
</dbReference>
<dbReference type="PANTHER" id="PTHR31190">
    <property type="entry name" value="DNA-BINDING DOMAIN"/>
    <property type="match status" value="1"/>
</dbReference>
<dbReference type="InterPro" id="IPR044808">
    <property type="entry name" value="ERF_plant"/>
</dbReference>
<evidence type="ECO:0000256" key="2">
    <source>
        <dbReference type="ARBA" id="ARBA00022821"/>
    </source>
</evidence>
<keyword evidence="5" id="KW-0804">Transcription</keyword>
<dbReference type="AlphaFoldDB" id="A0A9E8Z0D1"/>
<feature type="domain" description="AP2/ERF" evidence="8">
    <location>
        <begin position="113"/>
        <end position="170"/>
    </location>
</feature>
<dbReference type="InterPro" id="IPR001471">
    <property type="entry name" value="AP2/ERF_dom"/>
</dbReference>
<evidence type="ECO:0000259" key="8">
    <source>
        <dbReference type="PROSITE" id="PS51032"/>
    </source>
</evidence>
<dbReference type="GO" id="GO:0005634">
    <property type="term" value="C:nucleus"/>
    <property type="evidence" value="ECO:0007669"/>
    <property type="project" value="UniProtKB-SubCell"/>
</dbReference>
<evidence type="ECO:0000256" key="4">
    <source>
        <dbReference type="ARBA" id="ARBA00023125"/>
    </source>
</evidence>
<dbReference type="InterPro" id="IPR016177">
    <property type="entry name" value="DNA-bd_dom_sf"/>
</dbReference>
<reference evidence="9" key="1">
    <citation type="submission" date="2022-08" db="EMBL/GenBank/DDBJ databases">
        <title>Phylogenomics of transcriptionally active AP2/ERF and bHLH transcription factors and their promoter regions regulating camptothecin biosynthesis in Nothapodytes nimmoniana.</title>
        <authorList>
            <person name="Godbole R.C."/>
            <person name="Pable A.A."/>
            <person name="Singh S."/>
            <person name="Barvkar V.T."/>
        </authorList>
    </citation>
    <scope>NUCLEOTIDE SEQUENCE</scope>
</reference>
<dbReference type="InterPro" id="IPR036955">
    <property type="entry name" value="AP2/ERF_dom_sf"/>
</dbReference>
<keyword evidence="6" id="KW-0539">Nucleus</keyword>
<dbReference type="GO" id="GO:0006952">
    <property type="term" value="P:defense response"/>
    <property type="evidence" value="ECO:0007669"/>
    <property type="project" value="UniProtKB-KW"/>
</dbReference>
<dbReference type="GO" id="GO:0003677">
    <property type="term" value="F:DNA binding"/>
    <property type="evidence" value="ECO:0007669"/>
    <property type="project" value="UniProtKB-KW"/>
</dbReference>
<name>A0A9E8Z0D1_NOTNI</name>
<keyword evidence="4" id="KW-0238">DNA-binding</keyword>
<proteinExistence type="evidence at transcript level"/>
<dbReference type="FunFam" id="3.30.730.10:FF:000001">
    <property type="entry name" value="Ethylene-responsive transcription factor 2"/>
    <property type="match status" value="1"/>
</dbReference>
<evidence type="ECO:0000313" key="9">
    <source>
        <dbReference type="EMBL" id="WAK86038.1"/>
    </source>
</evidence>
<sequence length="382" mass="43157">MCGGAIISDLITPASRSCRLTADLLWGKSDFSKKNPGRFYSKPLRSEINDLDNEFEADFQDFKDYSDDENEDVKPFALSASKRSSISRGSQSMKSEDANGQTENSSKRKRKNQYRGIRQRPWGKWAAEIRDPRKGVRVWLGTFNTAEEAARAYDTEARRIRGKKAKVNFPDETPYVGSRRTVKVNLQKGLQKERKNPIQPSQNQNFDFIAYPGNEYNSSFGYPEEKPELCGYPASGEVELKSNVPEDNNVALYFNSDEGSNTFECSDFGWAEICSKAPEISSILSSPVGVDDIQFVEDANPPKKQKYTTENVVHIEENNSQETSEGLTCFNSQMKVYQAPYLEGNWDTSMDAFLNEEPSQDGMNEIDLWSFEDLLPLVGGVF</sequence>
<evidence type="ECO:0000256" key="5">
    <source>
        <dbReference type="ARBA" id="ARBA00023163"/>
    </source>
</evidence>
<dbReference type="PROSITE" id="PS51032">
    <property type="entry name" value="AP2_ERF"/>
    <property type="match status" value="1"/>
</dbReference>
<comment type="subcellular location">
    <subcellularLocation>
        <location evidence="1">Nucleus</location>
    </subcellularLocation>
</comment>
<dbReference type="CDD" id="cd00018">
    <property type="entry name" value="AP2"/>
    <property type="match status" value="1"/>
</dbReference>
<feature type="compositionally biased region" description="Low complexity" evidence="7">
    <location>
        <begin position="79"/>
        <end position="93"/>
    </location>
</feature>
<evidence type="ECO:0000256" key="3">
    <source>
        <dbReference type="ARBA" id="ARBA00023015"/>
    </source>
</evidence>
<dbReference type="PRINTS" id="PR00367">
    <property type="entry name" value="ETHRSPELEMNT"/>
</dbReference>
<dbReference type="SMART" id="SM00380">
    <property type="entry name" value="AP2"/>
    <property type="match status" value="1"/>
</dbReference>
<accession>A0A9E8Z0D1</accession>
<dbReference type="GO" id="GO:0009873">
    <property type="term" value="P:ethylene-activated signaling pathway"/>
    <property type="evidence" value="ECO:0007669"/>
    <property type="project" value="InterPro"/>
</dbReference>
<dbReference type="PANTHER" id="PTHR31190:SF474">
    <property type="entry name" value="AP2_ERF DOMAIN-CONTAINING PROTEIN"/>
    <property type="match status" value="1"/>
</dbReference>
<feature type="region of interest" description="Disordered" evidence="7">
    <location>
        <begin position="76"/>
        <end position="117"/>
    </location>
</feature>
<evidence type="ECO:0000256" key="7">
    <source>
        <dbReference type="SAM" id="MobiDB-lite"/>
    </source>
</evidence>